<sequence>MTPALLARLQEAQAAKRPVALLTRLPDGEQRLWPEDDLPAPLAEAADAALRDDEAGAVVLDGEKWFVHPHNPPVRLIVVGAVHVAQALVPMAVLLGLAVTVVDPRRAFATPDRFPGVSLSFDWPDEALAALAPDARSAVVTLTHDPKLDDPALDVALRSPCFYIGALGSRRTHAKRVARLQELGHGDGAIARIRAPVGLDIAAVTAPEIALSVLAEVVAARRGAALARRAGAAAPVTEAV</sequence>
<dbReference type="PANTHER" id="PTHR30388">
    <property type="entry name" value="ALDEHYDE OXIDOREDUCTASE MOLYBDENUM COFACTOR ASSEMBLY PROTEIN"/>
    <property type="match status" value="1"/>
</dbReference>
<accession>A0A6J4IGD8</accession>
<dbReference type="InterPro" id="IPR052698">
    <property type="entry name" value="MoCofactor_Util/Proc"/>
</dbReference>
<dbReference type="AlphaFoldDB" id="A0A6J4IGD8"/>
<evidence type="ECO:0000313" key="2">
    <source>
        <dbReference type="EMBL" id="CAA9251083.1"/>
    </source>
</evidence>
<proteinExistence type="predicted"/>
<gene>
    <name evidence="2" type="ORF">AVDCRST_MAG08-2089</name>
</gene>
<dbReference type="InterPro" id="IPR027051">
    <property type="entry name" value="XdhC_Rossmann_dom"/>
</dbReference>
<feature type="domain" description="XdhC Rossmann" evidence="1">
    <location>
        <begin position="76"/>
        <end position="217"/>
    </location>
</feature>
<evidence type="ECO:0000259" key="1">
    <source>
        <dbReference type="Pfam" id="PF13478"/>
    </source>
</evidence>
<name>A0A6J4IGD8_9PROT</name>
<organism evidence="2">
    <name type="scientific">uncultured Acetobacteraceae bacterium</name>
    <dbReference type="NCBI Taxonomy" id="169975"/>
    <lineage>
        <taxon>Bacteria</taxon>
        <taxon>Pseudomonadati</taxon>
        <taxon>Pseudomonadota</taxon>
        <taxon>Alphaproteobacteria</taxon>
        <taxon>Acetobacterales</taxon>
        <taxon>Acetobacteraceae</taxon>
        <taxon>environmental samples</taxon>
    </lineage>
</organism>
<protein>
    <submittedName>
        <fullName evidence="2">Xanthine and CO dehydrogenases maturation factor, XdhC/CoxF family</fullName>
    </submittedName>
</protein>
<dbReference type="Gene3D" id="3.40.50.720">
    <property type="entry name" value="NAD(P)-binding Rossmann-like Domain"/>
    <property type="match status" value="1"/>
</dbReference>
<dbReference type="Pfam" id="PF13478">
    <property type="entry name" value="XdhC_C"/>
    <property type="match status" value="1"/>
</dbReference>
<dbReference type="EMBL" id="CADCTG010000170">
    <property type="protein sequence ID" value="CAA9251083.1"/>
    <property type="molecule type" value="Genomic_DNA"/>
</dbReference>
<reference evidence="2" key="1">
    <citation type="submission" date="2020-02" db="EMBL/GenBank/DDBJ databases">
        <authorList>
            <person name="Meier V. D."/>
        </authorList>
    </citation>
    <scope>NUCLEOTIDE SEQUENCE</scope>
    <source>
        <strain evidence="2">AVDCRST_MAG08</strain>
    </source>
</reference>
<dbReference type="PANTHER" id="PTHR30388:SF4">
    <property type="entry name" value="MOLYBDENUM COFACTOR INSERTION CHAPERONE PAOD"/>
    <property type="match status" value="1"/>
</dbReference>